<keyword evidence="4 8" id="KW-0378">Hydrolase</keyword>
<dbReference type="VEuPathDB" id="FungiDB:GW608_L00495"/>
<dbReference type="GO" id="GO:0006465">
    <property type="term" value="P:signal peptide processing"/>
    <property type="evidence" value="ECO:0007669"/>
    <property type="project" value="InterPro"/>
</dbReference>
<protein>
    <recommendedName>
        <fullName evidence="8">Mitochondrial inner membrane protease subunit</fullName>
        <ecNumber evidence="8">3.4.21.-</ecNumber>
    </recommendedName>
</protein>
<name>A0A0W0D2P3_CANGB</name>
<dbReference type="GO" id="GO:0042720">
    <property type="term" value="C:mitochondrial inner membrane peptidase complex"/>
    <property type="evidence" value="ECO:0007669"/>
    <property type="project" value="EnsemblFungi"/>
</dbReference>
<dbReference type="CDD" id="cd06530">
    <property type="entry name" value="S26_SPase_I"/>
    <property type="match status" value="1"/>
</dbReference>
<dbReference type="AlphaFoldDB" id="A0A0W0D2P3"/>
<feature type="domain" description="Peptidase S26" evidence="9">
    <location>
        <begin position="11"/>
        <end position="155"/>
    </location>
</feature>
<dbReference type="PROSITE" id="PS00760">
    <property type="entry name" value="SPASE_I_2"/>
    <property type="match status" value="1"/>
</dbReference>
<evidence type="ECO:0000256" key="8">
    <source>
        <dbReference type="RuleBase" id="RU362041"/>
    </source>
</evidence>
<evidence type="ECO:0000256" key="6">
    <source>
        <dbReference type="ARBA" id="ARBA00023136"/>
    </source>
</evidence>
<comment type="caution">
    <text evidence="10">The sequence shown here is derived from an EMBL/GenBank/DDBJ whole genome shotgun (WGS) entry which is preliminary data.</text>
</comment>
<gene>
    <name evidence="10" type="ORF">AO440_002371</name>
</gene>
<dbReference type="InterPro" id="IPR019533">
    <property type="entry name" value="Peptidase_S26"/>
</dbReference>
<organism evidence="10 11">
    <name type="scientific">Candida glabrata</name>
    <name type="common">Yeast</name>
    <name type="synonym">Torulopsis glabrata</name>
    <dbReference type="NCBI Taxonomy" id="5478"/>
    <lineage>
        <taxon>Eukaryota</taxon>
        <taxon>Fungi</taxon>
        <taxon>Dikarya</taxon>
        <taxon>Ascomycota</taxon>
        <taxon>Saccharomycotina</taxon>
        <taxon>Saccharomycetes</taxon>
        <taxon>Saccharomycetales</taxon>
        <taxon>Saccharomycetaceae</taxon>
        <taxon>Nakaseomyces</taxon>
    </lineage>
</organism>
<comment type="subcellular location">
    <subcellularLocation>
        <location evidence="1 8">Mitochondrion inner membrane</location>
    </subcellularLocation>
</comment>
<evidence type="ECO:0000256" key="3">
    <source>
        <dbReference type="ARBA" id="ARBA00022792"/>
    </source>
</evidence>
<keyword evidence="5 8" id="KW-0496">Mitochondrion</keyword>
<dbReference type="InterPro" id="IPR036286">
    <property type="entry name" value="LexA/Signal_pep-like_sf"/>
</dbReference>
<dbReference type="SUPFAM" id="SSF51306">
    <property type="entry name" value="LexA/Signal peptidase"/>
    <property type="match status" value="1"/>
</dbReference>
<evidence type="ECO:0000259" key="9">
    <source>
        <dbReference type="Pfam" id="PF10502"/>
    </source>
</evidence>
<keyword evidence="6" id="KW-0472">Membrane</keyword>
<dbReference type="FunFam" id="2.10.109.10:FF:000018">
    <property type="entry name" value="Mitochondrial inner membrane protease subunit"/>
    <property type="match status" value="1"/>
</dbReference>
<dbReference type="InterPro" id="IPR019757">
    <property type="entry name" value="Pept_S26A_signal_pept_1_Lys-AS"/>
</dbReference>
<dbReference type="InterPro" id="IPR019756">
    <property type="entry name" value="Pept_S26A_signal_pept_1_Ser-AS"/>
</dbReference>
<dbReference type="PhylomeDB" id="A0A0W0D2P3"/>
<dbReference type="VEuPathDB" id="FungiDB:GWK60_L00495"/>
<dbReference type="InterPro" id="IPR052064">
    <property type="entry name" value="Mito_IMP1_subunit"/>
</dbReference>
<dbReference type="PANTHER" id="PTHR12383:SF16">
    <property type="entry name" value="MITOCHONDRIAL INNER MEMBRANE PROTEASE SUBUNIT 1"/>
    <property type="match status" value="1"/>
</dbReference>
<proteinExistence type="inferred from homology"/>
<evidence type="ECO:0000313" key="11">
    <source>
        <dbReference type="Proteomes" id="UP000054886"/>
    </source>
</evidence>
<dbReference type="VEuPathDB" id="FungiDB:B1J91_I00682g"/>
<dbReference type="NCBIfam" id="TIGR02227">
    <property type="entry name" value="sigpep_I_bact"/>
    <property type="match status" value="1"/>
</dbReference>
<dbReference type="Gene3D" id="2.10.109.10">
    <property type="entry name" value="Umud Fragment, subunit A"/>
    <property type="match status" value="1"/>
</dbReference>
<dbReference type="OrthoDB" id="308440at2759"/>
<dbReference type="PANTHER" id="PTHR12383">
    <property type="entry name" value="PROTEASE FAMILY S26 MITOCHONDRIAL INNER MEMBRANE PROTEASE-RELATED"/>
    <property type="match status" value="1"/>
</dbReference>
<dbReference type="EMBL" id="LLZZ01000111">
    <property type="protein sequence ID" value="KTB06099.1"/>
    <property type="molecule type" value="Genomic_DNA"/>
</dbReference>
<dbReference type="Proteomes" id="UP000054886">
    <property type="component" value="Unassembled WGS sequence"/>
</dbReference>
<reference evidence="10 11" key="1">
    <citation type="submission" date="2015-10" db="EMBL/GenBank/DDBJ databases">
        <title>Draft genomes sequences of Candida glabrata isolates 1A, 1B, 2A, 2B, 3A and 3B.</title>
        <authorList>
            <person name="Haavelsrud O.E."/>
            <person name="Gaustad P."/>
        </authorList>
    </citation>
    <scope>NUCLEOTIDE SEQUENCE [LARGE SCALE GENOMIC DNA]</scope>
    <source>
        <strain evidence="10">910700640</strain>
    </source>
</reference>
<dbReference type="OMA" id="LCKGPSM"/>
<dbReference type="GO" id="GO:0006627">
    <property type="term" value="P:protein processing involved in protein targeting to mitochondrion"/>
    <property type="evidence" value="ECO:0007669"/>
    <property type="project" value="EnsemblFungi"/>
</dbReference>
<dbReference type="PRINTS" id="PR00727">
    <property type="entry name" value="LEADERPTASE"/>
</dbReference>
<dbReference type="Pfam" id="PF10502">
    <property type="entry name" value="Peptidase_S26"/>
    <property type="match status" value="1"/>
</dbReference>
<keyword evidence="2 8" id="KW-0645">Protease</keyword>
<evidence type="ECO:0000256" key="4">
    <source>
        <dbReference type="ARBA" id="ARBA00022801"/>
    </source>
</evidence>
<dbReference type="EC" id="3.4.21.-" evidence="8"/>
<accession>A0A0W0D2P3</accession>
<comment type="similarity">
    <text evidence="7">Belongs to the peptidase S26 family. IMP1 subfamily.</text>
</comment>
<dbReference type="GO" id="GO:0004252">
    <property type="term" value="F:serine-type endopeptidase activity"/>
    <property type="evidence" value="ECO:0007669"/>
    <property type="project" value="InterPro"/>
</dbReference>
<evidence type="ECO:0000313" key="10">
    <source>
        <dbReference type="EMBL" id="KTB06099.1"/>
    </source>
</evidence>
<dbReference type="PROSITE" id="PS00501">
    <property type="entry name" value="SPASE_I_1"/>
    <property type="match status" value="1"/>
</dbReference>
<dbReference type="InterPro" id="IPR000223">
    <property type="entry name" value="Pept_S26A_signal_pept_1"/>
</dbReference>
<evidence type="ECO:0000256" key="5">
    <source>
        <dbReference type="ARBA" id="ARBA00023128"/>
    </source>
</evidence>
<dbReference type="VEuPathDB" id="FungiDB:CAGL0I00682g"/>
<evidence type="ECO:0000256" key="2">
    <source>
        <dbReference type="ARBA" id="ARBA00022670"/>
    </source>
</evidence>
<sequence>MLRIIRPGTYVIQSLCFLHVFHTYFYEFTETRGESMLPTLSATKDFVHVDKRYRNGKNVRLGDCIVAVKPTDPTHRVCKRISGMPGDLILVDPGVKKDLVNYSRSEEAMDDNEEFRTYIRVPKGHVWVTGDNLSHSLDSRTYNALPMGLIKGKIVAANDFNEPFWNPKTKKIWGFRKIPNTYEDFLSVD</sequence>
<evidence type="ECO:0000256" key="1">
    <source>
        <dbReference type="ARBA" id="ARBA00004273"/>
    </source>
</evidence>
<keyword evidence="3 8" id="KW-0999">Mitochondrion inner membrane</keyword>
<evidence type="ECO:0000256" key="7">
    <source>
        <dbReference type="ARBA" id="ARBA00038445"/>
    </source>
</evidence>
<dbReference type="VEuPathDB" id="FungiDB:GVI51_I00495"/>